<keyword evidence="4" id="KW-1185">Reference proteome</keyword>
<evidence type="ECO:0000313" key="4">
    <source>
        <dbReference type="Proteomes" id="UP000191112"/>
    </source>
</evidence>
<dbReference type="STRING" id="619805.SAMN05660477_01109"/>
<dbReference type="InterPro" id="IPR011249">
    <property type="entry name" value="Metalloenz_LuxS/M16"/>
</dbReference>
<feature type="domain" description="Peptidase M16 C-terminal" evidence="2">
    <location>
        <begin position="200"/>
        <end position="376"/>
    </location>
</feature>
<dbReference type="OrthoDB" id="9811314at2"/>
<dbReference type="PANTHER" id="PTHR11851">
    <property type="entry name" value="METALLOPROTEASE"/>
    <property type="match status" value="1"/>
</dbReference>
<reference evidence="3 4" key="1">
    <citation type="submission" date="2017-02" db="EMBL/GenBank/DDBJ databases">
        <authorList>
            <person name="Peterson S.W."/>
        </authorList>
    </citation>
    <scope>NUCLEOTIDE SEQUENCE [LARGE SCALE GENOMIC DNA]</scope>
    <source>
        <strain evidence="3 4">DSM 22323</strain>
    </source>
</reference>
<dbReference type="GO" id="GO:0046872">
    <property type="term" value="F:metal ion binding"/>
    <property type="evidence" value="ECO:0007669"/>
    <property type="project" value="InterPro"/>
</dbReference>
<dbReference type="EMBL" id="FUYZ01000003">
    <property type="protein sequence ID" value="SKB78888.1"/>
    <property type="molecule type" value="Genomic_DNA"/>
</dbReference>
<proteinExistence type="predicted"/>
<gene>
    <name evidence="3" type="ORF">SAMN05660477_01109</name>
</gene>
<name>A0A1T5E4F9_9FLAO</name>
<sequence>MKKQLTYIAASFLISGMTMAQKIDINAMPKAGPTPSINIATPQTFKLSNGLTVMVVENHKLPRVNVTLSMDRPPVYEGKIVGVNSIMADQLGNGTTTMSKDDFNKRVDFLGSTINFSSNGAFANTLSKYFPEILGLMADAAINPKFSADEIQKSKERSIEALKLDEKSAQSIASKVSNAVIYGKNTARGEFETEASINAIQLNDVQDVYSKYFAPNNAYLVVVGDVKFKDVKKLVESKFNAWKKSSTTIPAVEPAKNVAKTEIEMIDVPSAVQSVISVGNITTLQMKDPQFFAATIANYILGGGGEARLFMNLREKNAFTYGAYSSLSTSKYSPEFNAESSVRNEVTDKAVTEFLNELKGISTIKPEELANAKAKLKGDFIRSMEKPETMAKFAVNSEIYNLPKDFYANYLKAIDNVSVEDVQNAAKANILPNQSRIFVAGKTSEVADGLEKLGFAVNYYDKDANKISKPTVQKIDVTAAQVADKYITAIGGKAALDKVTSIATTAAASVQGMNLDMTMVKAKGGKMLMDMKVMGNSMQKVVFDGVNGKMTAQGQTMDLPAEMKAEFANDKELFPEVAFAKKSALKVSGIEKINGEDSYAIKDGSTVYYYSVASGLKTGETKTQKMNGQEVTIPTTYGDYKAVDGVKLPYKISQSMMGQSLDFVVSKCELNKAKDADFK</sequence>
<organism evidence="3 4">
    <name type="scientific">Soonwooa buanensis</name>
    <dbReference type="NCBI Taxonomy" id="619805"/>
    <lineage>
        <taxon>Bacteria</taxon>
        <taxon>Pseudomonadati</taxon>
        <taxon>Bacteroidota</taxon>
        <taxon>Flavobacteriia</taxon>
        <taxon>Flavobacteriales</taxon>
        <taxon>Weeksellaceae</taxon>
        <taxon>Chryseobacterium group</taxon>
        <taxon>Soonwooa</taxon>
    </lineage>
</organism>
<keyword evidence="1" id="KW-0732">Signal</keyword>
<evidence type="ECO:0000256" key="1">
    <source>
        <dbReference type="SAM" id="SignalP"/>
    </source>
</evidence>
<feature type="signal peptide" evidence="1">
    <location>
        <begin position="1"/>
        <end position="20"/>
    </location>
</feature>
<dbReference type="InterPro" id="IPR050361">
    <property type="entry name" value="MPP/UQCRC_Complex"/>
</dbReference>
<feature type="chain" id="PRO_5012482203" evidence="1">
    <location>
        <begin position="21"/>
        <end position="679"/>
    </location>
</feature>
<dbReference type="SUPFAM" id="SSF63411">
    <property type="entry name" value="LuxS/MPP-like metallohydrolase"/>
    <property type="match status" value="2"/>
</dbReference>
<dbReference type="Gene3D" id="3.30.830.10">
    <property type="entry name" value="Metalloenzyme, LuxS/M16 peptidase-like"/>
    <property type="match status" value="2"/>
</dbReference>
<evidence type="ECO:0000259" key="2">
    <source>
        <dbReference type="Pfam" id="PF05193"/>
    </source>
</evidence>
<protein>
    <submittedName>
        <fullName evidence="3">Predicted Zn-dependent peptidase</fullName>
    </submittedName>
</protein>
<accession>A0A1T5E4F9</accession>
<dbReference type="Proteomes" id="UP000191112">
    <property type="component" value="Unassembled WGS sequence"/>
</dbReference>
<dbReference type="AlphaFoldDB" id="A0A1T5E4F9"/>
<evidence type="ECO:0000313" key="3">
    <source>
        <dbReference type="EMBL" id="SKB78888.1"/>
    </source>
</evidence>
<dbReference type="InterPro" id="IPR007863">
    <property type="entry name" value="Peptidase_M16_C"/>
</dbReference>
<dbReference type="RefSeq" id="WP_079666391.1">
    <property type="nucleotide sequence ID" value="NZ_FUYZ01000003.1"/>
</dbReference>
<dbReference type="Pfam" id="PF05193">
    <property type="entry name" value="Peptidase_M16_C"/>
    <property type="match status" value="1"/>
</dbReference>